<dbReference type="RefSeq" id="WP_183411070.1">
    <property type="nucleotide sequence ID" value="NZ_JACHWY010000003.1"/>
</dbReference>
<dbReference type="GO" id="GO:0009279">
    <property type="term" value="C:cell outer membrane"/>
    <property type="evidence" value="ECO:0007669"/>
    <property type="project" value="UniProtKB-SubCell"/>
</dbReference>
<dbReference type="PANTHER" id="PTHR30069">
    <property type="entry name" value="TONB-DEPENDENT OUTER MEMBRANE RECEPTOR"/>
    <property type="match status" value="1"/>
</dbReference>
<keyword evidence="5 9" id="KW-0798">TonB box</keyword>
<keyword evidence="15" id="KW-1185">Reference proteome</keyword>
<evidence type="ECO:0000256" key="11">
    <source>
        <dbReference type="SAM" id="SignalP"/>
    </source>
</evidence>
<gene>
    <name evidence="14" type="ORF">FHR99_002552</name>
</gene>
<name>A0A7W4W692_9GAMM</name>
<dbReference type="Proteomes" id="UP000537130">
    <property type="component" value="Unassembled WGS sequence"/>
</dbReference>
<dbReference type="GO" id="GO:0015344">
    <property type="term" value="F:siderophore uptake transmembrane transporter activity"/>
    <property type="evidence" value="ECO:0007669"/>
    <property type="project" value="TreeGrafter"/>
</dbReference>
<keyword evidence="6 8" id="KW-0472">Membrane</keyword>
<evidence type="ECO:0000313" key="15">
    <source>
        <dbReference type="Proteomes" id="UP000537130"/>
    </source>
</evidence>
<keyword evidence="4 8" id="KW-0812">Transmembrane</keyword>
<dbReference type="Pfam" id="PF07715">
    <property type="entry name" value="Plug"/>
    <property type="match status" value="1"/>
</dbReference>
<comment type="caution">
    <text evidence="14">The sequence shown here is derived from an EMBL/GenBank/DDBJ whole genome shotgun (WGS) entry which is preliminary data.</text>
</comment>
<keyword evidence="11" id="KW-0732">Signal</keyword>
<dbReference type="GO" id="GO:0044718">
    <property type="term" value="P:siderophore transmembrane transport"/>
    <property type="evidence" value="ECO:0007669"/>
    <property type="project" value="TreeGrafter"/>
</dbReference>
<feature type="chain" id="PRO_5031572622" evidence="11">
    <location>
        <begin position="21"/>
        <end position="698"/>
    </location>
</feature>
<organism evidence="14 15">
    <name type="scientific">Litorivivens lipolytica</name>
    <dbReference type="NCBI Taxonomy" id="1524264"/>
    <lineage>
        <taxon>Bacteria</taxon>
        <taxon>Pseudomonadati</taxon>
        <taxon>Pseudomonadota</taxon>
        <taxon>Gammaproteobacteria</taxon>
        <taxon>Litorivivens</taxon>
    </lineage>
</organism>
<evidence type="ECO:0000256" key="8">
    <source>
        <dbReference type="PROSITE-ProRule" id="PRU01360"/>
    </source>
</evidence>
<evidence type="ECO:0000256" key="2">
    <source>
        <dbReference type="ARBA" id="ARBA00022448"/>
    </source>
</evidence>
<keyword evidence="3 8" id="KW-1134">Transmembrane beta strand</keyword>
<dbReference type="InterPro" id="IPR037066">
    <property type="entry name" value="Plug_dom_sf"/>
</dbReference>
<accession>A0A7W4W692</accession>
<keyword evidence="7 8" id="KW-0998">Cell outer membrane</keyword>
<evidence type="ECO:0000256" key="10">
    <source>
        <dbReference type="SAM" id="MobiDB-lite"/>
    </source>
</evidence>
<sequence>MKTKSLWAASLIASSLPVWAGDKHIEEIVVSAPLGKAAADTALPIGVLSGEALRQEAAASLGETLSNEIGVHSASFGSGVGNPVIRGQGGNRVRVLQDGIGTLDAADVSPDHSYAAEPLLAERIEIIRGPATLLYGNGAIGGVINVIDKRIPESVPATLNGAFEVRHATVNDQDSSVFSLDGGAGQFAWHMDGLYRESNNLDIPGVAIDLDALRAAGEEELPEENTRGYIGNSDKRSDAWTVGGSWIGERGFVGLSFNRANNNYGLPPGAHEEHEHDAGAGAGAGAGAAEEEHHESNIRLDMEQDRVDLKAGLELDGFFQQLDLRLSHNDYQHKELEESDEGTEVGTVFENKAHEGRLVMRHQPLGNWRGAIGLQLGDRDFSAVGEEAFIPPADITHHALFLVEELSLDRWTYEFGLRGEQQRIDIGDCKDERDTLSASASALWNFRDDSNAMFALNRSERAPTVEELYSNSQNCARASNLNEAVEHAATARIEVGDPELDKELSHNFELGLRKTAGPVTAELSLYYNEIQNYTYLQDTGAEVDEVKVANFSQRNAAFSGYEFQIGLPLPLIHKNLSVEVFSDYTRARFTEGDGDVPRIPAQRFGSALHYHAGNWSTHLRLTQVREQDRVADNENATPAYTLLEFAGDYHLSLGKGEMTLFVKARNLLDEEVRNHTSLLKNFAPEAGRNIESGVRYTF</sequence>
<dbReference type="Gene3D" id="2.170.130.10">
    <property type="entry name" value="TonB-dependent receptor, plug domain"/>
    <property type="match status" value="1"/>
</dbReference>
<evidence type="ECO:0000259" key="13">
    <source>
        <dbReference type="Pfam" id="PF07715"/>
    </source>
</evidence>
<dbReference type="PANTHER" id="PTHR30069:SF40">
    <property type="entry name" value="TONB-DEPENDENT RECEPTOR NMB0964-RELATED"/>
    <property type="match status" value="1"/>
</dbReference>
<protein>
    <submittedName>
        <fullName evidence="14">Iron complex outermembrane receptor protein</fullName>
    </submittedName>
</protein>
<dbReference type="PROSITE" id="PS52016">
    <property type="entry name" value="TONB_DEPENDENT_REC_3"/>
    <property type="match status" value="1"/>
</dbReference>
<dbReference type="Gene3D" id="2.40.170.20">
    <property type="entry name" value="TonB-dependent receptor, beta-barrel domain"/>
    <property type="match status" value="1"/>
</dbReference>
<dbReference type="Pfam" id="PF00593">
    <property type="entry name" value="TonB_dep_Rec_b-barrel"/>
    <property type="match status" value="1"/>
</dbReference>
<dbReference type="SUPFAM" id="SSF56935">
    <property type="entry name" value="Porins"/>
    <property type="match status" value="1"/>
</dbReference>
<evidence type="ECO:0000256" key="9">
    <source>
        <dbReference type="RuleBase" id="RU003357"/>
    </source>
</evidence>
<dbReference type="InterPro" id="IPR039426">
    <property type="entry name" value="TonB-dep_rcpt-like"/>
</dbReference>
<dbReference type="EMBL" id="JACHWY010000003">
    <property type="protein sequence ID" value="MBB3048278.1"/>
    <property type="molecule type" value="Genomic_DNA"/>
</dbReference>
<evidence type="ECO:0000256" key="3">
    <source>
        <dbReference type="ARBA" id="ARBA00022452"/>
    </source>
</evidence>
<evidence type="ECO:0000256" key="5">
    <source>
        <dbReference type="ARBA" id="ARBA00023077"/>
    </source>
</evidence>
<evidence type="ECO:0000256" key="1">
    <source>
        <dbReference type="ARBA" id="ARBA00004571"/>
    </source>
</evidence>
<keyword evidence="2 8" id="KW-0813">Transport</keyword>
<feature type="signal peptide" evidence="11">
    <location>
        <begin position="1"/>
        <end position="20"/>
    </location>
</feature>
<feature type="domain" description="TonB-dependent receptor-like beta-barrel" evidence="12">
    <location>
        <begin position="249"/>
        <end position="667"/>
    </location>
</feature>
<comment type="subcellular location">
    <subcellularLocation>
        <location evidence="1 8">Cell outer membrane</location>
        <topology evidence="1 8">Multi-pass membrane protein</topology>
    </subcellularLocation>
</comment>
<keyword evidence="14" id="KW-0675">Receptor</keyword>
<evidence type="ECO:0000313" key="14">
    <source>
        <dbReference type="EMBL" id="MBB3048278.1"/>
    </source>
</evidence>
<reference evidence="14 15" key="1">
    <citation type="submission" date="2020-08" db="EMBL/GenBank/DDBJ databases">
        <title>Genomic Encyclopedia of Type Strains, Phase III (KMG-III): the genomes of soil and plant-associated and newly described type strains.</title>
        <authorList>
            <person name="Whitman W."/>
        </authorList>
    </citation>
    <scope>NUCLEOTIDE SEQUENCE [LARGE SCALE GENOMIC DNA]</scope>
    <source>
        <strain evidence="14 15">CECT 8654</strain>
    </source>
</reference>
<feature type="domain" description="TonB-dependent receptor plug" evidence="13">
    <location>
        <begin position="39"/>
        <end position="143"/>
    </location>
</feature>
<dbReference type="AlphaFoldDB" id="A0A7W4W692"/>
<dbReference type="InterPro" id="IPR036942">
    <property type="entry name" value="Beta-barrel_TonB_sf"/>
</dbReference>
<evidence type="ECO:0000256" key="6">
    <source>
        <dbReference type="ARBA" id="ARBA00023136"/>
    </source>
</evidence>
<feature type="region of interest" description="Disordered" evidence="10">
    <location>
        <begin position="266"/>
        <end position="295"/>
    </location>
</feature>
<evidence type="ECO:0000256" key="7">
    <source>
        <dbReference type="ARBA" id="ARBA00023237"/>
    </source>
</evidence>
<dbReference type="InterPro" id="IPR000531">
    <property type="entry name" value="Beta-barrel_TonB"/>
</dbReference>
<proteinExistence type="inferred from homology"/>
<dbReference type="InterPro" id="IPR012910">
    <property type="entry name" value="Plug_dom"/>
</dbReference>
<comment type="similarity">
    <text evidence="8 9">Belongs to the TonB-dependent receptor family.</text>
</comment>
<evidence type="ECO:0000256" key="4">
    <source>
        <dbReference type="ARBA" id="ARBA00022692"/>
    </source>
</evidence>
<evidence type="ECO:0000259" key="12">
    <source>
        <dbReference type="Pfam" id="PF00593"/>
    </source>
</evidence>